<name>A0ACC3AEF1_9EURO</name>
<sequence>MATTTILGSTGMTGTHILSTLLALPSTQVSSITTISRRAPKPTPTSSPTSPSLTTHIESNTAQYSTLLTTPQPPQILFSALATTRAAAGSFEKQYALEHDLNITLARAVREHPTSPTHTYVLISATGVNLNSYFPYTRMKAEIERDILALDFAHTVILRPGLIGGRREESRPAEAVIRWVADTLGAVSGGRLKDFWTQDADVIGRAAVRAGLRAQRGELVGKVTILSGKDIMELGRDKLTEEERQGK</sequence>
<comment type="caution">
    <text evidence="1">The sequence shown here is derived from an EMBL/GenBank/DDBJ whole genome shotgun (WGS) entry which is preliminary data.</text>
</comment>
<protein>
    <submittedName>
        <fullName evidence="1">Protein fmp52, mitochondrial</fullName>
    </submittedName>
</protein>
<dbReference type="EMBL" id="JAPDRQ010000030">
    <property type="protein sequence ID" value="KAJ9660518.1"/>
    <property type="molecule type" value="Genomic_DNA"/>
</dbReference>
<dbReference type="Proteomes" id="UP001172386">
    <property type="component" value="Unassembled WGS sequence"/>
</dbReference>
<organism evidence="1 2">
    <name type="scientific">Neophaeococcomyces mojaviensis</name>
    <dbReference type="NCBI Taxonomy" id="3383035"/>
    <lineage>
        <taxon>Eukaryota</taxon>
        <taxon>Fungi</taxon>
        <taxon>Dikarya</taxon>
        <taxon>Ascomycota</taxon>
        <taxon>Pezizomycotina</taxon>
        <taxon>Eurotiomycetes</taxon>
        <taxon>Chaetothyriomycetidae</taxon>
        <taxon>Chaetothyriales</taxon>
        <taxon>Chaetothyriales incertae sedis</taxon>
        <taxon>Neophaeococcomyces</taxon>
    </lineage>
</organism>
<keyword evidence="2" id="KW-1185">Reference proteome</keyword>
<gene>
    <name evidence="1" type="primary">FMP52_1</name>
    <name evidence="1" type="ORF">H2198_002454</name>
</gene>
<proteinExistence type="predicted"/>
<evidence type="ECO:0000313" key="1">
    <source>
        <dbReference type="EMBL" id="KAJ9660518.1"/>
    </source>
</evidence>
<accession>A0ACC3AEF1</accession>
<evidence type="ECO:0000313" key="2">
    <source>
        <dbReference type="Proteomes" id="UP001172386"/>
    </source>
</evidence>
<reference evidence="1" key="1">
    <citation type="submission" date="2022-10" db="EMBL/GenBank/DDBJ databases">
        <title>Culturing micro-colonial fungi from biological soil crusts in the Mojave desert and describing Neophaeococcomyces mojavensis, and introducing the new genera and species Taxawa tesnikishii.</title>
        <authorList>
            <person name="Kurbessoian T."/>
            <person name="Stajich J.E."/>
        </authorList>
    </citation>
    <scope>NUCLEOTIDE SEQUENCE</scope>
    <source>
        <strain evidence="1">JES_112</strain>
    </source>
</reference>